<evidence type="ECO:0008006" key="5">
    <source>
        <dbReference type="Google" id="ProtNLM"/>
    </source>
</evidence>
<dbReference type="Pfam" id="PF13456">
    <property type="entry name" value="RVT_3"/>
    <property type="match status" value="1"/>
</dbReference>
<dbReference type="InterPro" id="IPR012337">
    <property type="entry name" value="RNaseH-like_sf"/>
</dbReference>
<evidence type="ECO:0000313" key="4">
    <source>
        <dbReference type="Proteomes" id="UP001472677"/>
    </source>
</evidence>
<dbReference type="InterPro" id="IPR002156">
    <property type="entry name" value="RNaseH_domain"/>
</dbReference>
<organism evidence="3 4">
    <name type="scientific">Hibiscus sabdariffa</name>
    <name type="common">roselle</name>
    <dbReference type="NCBI Taxonomy" id="183260"/>
    <lineage>
        <taxon>Eukaryota</taxon>
        <taxon>Viridiplantae</taxon>
        <taxon>Streptophyta</taxon>
        <taxon>Embryophyta</taxon>
        <taxon>Tracheophyta</taxon>
        <taxon>Spermatophyta</taxon>
        <taxon>Magnoliopsida</taxon>
        <taxon>eudicotyledons</taxon>
        <taxon>Gunneridae</taxon>
        <taxon>Pentapetalae</taxon>
        <taxon>rosids</taxon>
        <taxon>malvids</taxon>
        <taxon>Malvales</taxon>
        <taxon>Malvaceae</taxon>
        <taxon>Malvoideae</taxon>
        <taxon>Hibiscus</taxon>
    </lineage>
</organism>
<dbReference type="CDD" id="cd06222">
    <property type="entry name" value="RNase_H_like"/>
    <property type="match status" value="1"/>
</dbReference>
<dbReference type="Pfam" id="PF13966">
    <property type="entry name" value="zf-RVT"/>
    <property type="match status" value="1"/>
</dbReference>
<feature type="domain" description="RNase H type-1" evidence="1">
    <location>
        <begin position="118"/>
        <end position="237"/>
    </location>
</feature>
<dbReference type="InterPro" id="IPR036397">
    <property type="entry name" value="RNaseH_sf"/>
</dbReference>
<dbReference type="Proteomes" id="UP001472677">
    <property type="component" value="Unassembled WGS sequence"/>
</dbReference>
<proteinExistence type="predicted"/>
<dbReference type="InterPro" id="IPR026960">
    <property type="entry name" value="RVT-Znf"/>
</dbReference>
<dbReference type="InterPro" id="IPR052929">
    <property type="entry name" value="RNase_H-like_EbsB-rel"/>
</dbReference>
<dbReference type="PANTHER" id="PTHR47074">
    <property type="entry name" value="BNAC02G40300D PROTEIN"/>
    <property type="match status" value="1"/>
</dbReference>
<sequence length="274" mass="30590">MWDVCIPFKFKITMWRVDNNFLPTFQNLQARRLQVTNLCPFCQSVGETVEHLMRDCVFVKQLMRNLGLPGISPVVDEYVSFIEAYIQEQDALGQVYTSPNVSYESSWQAPCGSVVKFNFGAAFDPNSRSATTGVVGRNSLGLIVAACSFPHRGVADASVAEAYACRQAVLFAKELGFSRVIVEGESLSVIKKLNSDVSDRSIICPIVHDIKFLSKDFSSISFCFARREANNIAHVLAWEFRSHPSPCYWLEDASATVMAASELDRRRLAQPQVI</sequence>
<keyword evidence="4" id="KW-1185">Reference proteome</keyword>
<dbReference type="EMBL" id="JBBPBM010000032">
    <property type="protein sequence ID" value="KAK8534007.1"/>
    <property type="molecule type" value="Genomic_DNA"/>
</dbReference>
<protein>
    <recommendedName>
        <fullName evidence="5">RNase H type-1 domain-containing protein</fullName>
    </recommendedName>
</protein>
<dbReference type="Gene3D" id="3.30.420.10">
    <property type="entry name" value="Ribonuclease H-like superfamily/Ribonuclease H"/>
    <property type="match status" value="1"/>
</dbReference>
<comment type="caution">
    <text evidence="3">The sequence shown here is derived from an EMBL/GenBank/DDBJ whole genome shotgun (WGS) entry which is preliminary data.</text>
</comment>
<dbReference type="PANTHER" id="PTHR47074:SF61">
    <property type="entry name" value="RNASE H TYPE-1 DOMAIN-CONTAINING PROTEIN"/>
    <property type="match status" value="1"/>
</dbReference>
<reference evidence="3 4" key="1">
    <citation type="journal article" date="2024" name="G3 (Bethesda)">
        <title>Genome assembly of Hibiscus sabdariffa L. provides insights into metabolisms of medicinal natural products.</title>
        <authorList>
            <person name="Kim T."/>
        </authorList>
    </citation>
    <scope>NUCLEOTIDE SEQUENCE [LARGE SCALE GENOMIC DNA]</scope>
    <source>
        <strain evidence="3">TK-2024</strain>
        <tissue evidence="3">Old leaves</tissue>
    </source>
</reference>
<dbReference type="InterPro" id="IPR044730">
    <property type="entry name" value="RNase_H-like_dom_plant"/>
</dbReference>
<dbReference type="SUPFAM" id="SSF53098">
    <property type="entry name" value="Ribonuclease H-like"/>
    <property type="match status" value="1"/>
</dbReference>
<name>A0ABR2DAT4_9ROSI</name>
<evidence type="ECO:0000313" key="3">
    <source>
        <dbReference type="EMBL" id="KAK8534007.1"/>
    </source>
</evidence>
<evidence type="ECO:0000259" key="2">
    <source>
        <dbReference type="Pfam" id="PF13966"/>
    </source>
</evidence>
<gene>
    <name evidence="3" type="ORF">V6N12_047407</name>
</gene>
<accession>A0ABR2DAT4</accession>
<feature type="domain" description="Reverse transcriptase zinc-binding" evidence="2">
    <location>
        <begin position="1"/>
        <end position="61"/>
    </location>
</feature>
<evidence type="ECO:0000259" key="1">
    <source>
        <dbReference type="Pfam" id="PF13456"/>
    </source>
</evidence>